<evidence type="ECO:0000256" key="8">
    <source>
        <dbReference type="ARBA" id="ARBA00022989"/>
    </source>
</evidence>
<keyword evidence="7" id="KW-0630">Potassium</keyword>
<comment type="similarity">
    <text evidence="2">Belongs to the TMEM38 family.</text>
</comment>
<evidence type="ECO:0000256" key="4">
    <source>
        <dbReference type="ARBA" id="ARBA00022538"/>
    </source>
</evidence>
<feature type="transmembrane region" description="Helical" evidence="12">
    <location>
        <begin position="92"/>
        <end position="114"/>
    </location>
</feature>
<keyword evidence="9" id="KW-0406">Ion transport</keyword>
<evidence type="ECO:0000256" key="2">
    <source>
        <dbReference type="ARBA" id="ARBA00005766"/>
    </source>
</evidence>
<evidence type="ECO:0000256" key="1">
    <source>
        <dbReference type="ARBA" id="ARBA00004127"/>
    </source>
</evidence>
<dbReference type="OrthoDB" id="195817at2759"/>
<dbReference type="GO" id="GO:0005267">
    <property type="term" value="F:potassium channel activity"/>
    <property type="evidence" value="ECO:0007669"/>
    <property type="project" value="UniProtKB-KW"/>
</dbReference>
<keyword evidence="6" id="KW-0631">Potassium channel</keyword>
<reference evidence="13 14" key="1">
    <citation type="journal article" date="2008" name="Nature">
        <title>The Trichoplax genome and the nature of placozoans.</title>
        <authorList>
            <person name="Srivastava M."/>
            <person name="Begovic E."/>
            <person name="Chapman J."/>
            <person name="Putnam N.H."/>
            <person name="Hellsten U."/>
            <person name="Kawashima T."/>
            <person name="Kuo A."/>
            <person name="Mitros T."/>
            <person name="Salamov A."/>
            <person name="Carpenter M.L."/>
            <person name="Signorovitch A.Y."/>
            <person name="Moreno M.A."/>
            <person name="Kamm K."/>
            <person name="Grimwood J."/>
            <person name="Schmutz J."/>
            <person name="Shapiro H."/>
            <person name="Grigoriev I.V."/>
            <person name="Buss L.W."/>
            <person name="Schierwater B."/>
            <person name="Dellaporta S.L."/>
            <person name="Rokhsar D.S."/>
        </authorList>
    </citation>
    <scope>NUCLEOTIDE SEQUENCE [LARGE SCALE GENOMIC DNA]</scope>
    <source>
        <strain evidence="13 14">Grell-BS-1999</strain>
    </source>
</reference>
<proteinExistence type="inferred from homology"/>
<dbReference type="PANTHER" id="PTHR12454">
    <property type="entry name" value="TRIMERIC INTRACELLULAR CATION CHANNEL"/>
    <property type="match status" value="1"/>
</dbReference>
<dbReference type="PhylomeDB" id="B3S1N7"/>
<dbReference type="Proteomes" id="UP000009022">
    <property type="component" value="Unassembled WGS sequence"/>
</dbReference>
<keyword evidence="8 12" id="KW-1133">Transmembrane helix</keyword>
<feature type="transmembrane region" description="Helical" evidence="12">
    <location>
        <begin position="20"/>
        <end position="37"/>
    </location>
</feature>
<keyword evidence="14" id="KW-1185">Reference proteome</keyword>
<dbReference type="AlphaFoldDB" id="B3S1N7"/>
<evidence type="ECO:0000256" key="3">
    <source>
        <dbReference type="ARBA" id="ARBA00022448"/>
    </source>
</evidence>
<keyword evidence="3" id="KW-0813">Transport</keyword>
<dbReference type="InterPro" id="IPR007866">
    <property type="entry name" value="TRIC_channel"/>
</dbReference>
<dbReference type="RefSeq" id="XP_002113918.1">
    <property type="nucleotide sequence ID" value="XM_002113882.1"/>
</dbReference>
<dbReference type="KEGG" id="tad:TRIADDRAFT_57828"/>
<dbReference type="EMBL" id="DS985247">
    <property type="protein sequence ID" value="EDV23008.1"/>
    <property type="molecule type" value="Genomic_DNA"/>
</dbReference>
<evidence type="ECO:0000256" key="7">
    <source>
        <dbReference type="ARBA" id="ARBA00022958"/>
    </source>
</evidence>
<keyword evidence="4" id="KW-0633">Potassium transport</keyword>
<gene>
    <name evidence="13" type="ORF">TRIADDRAFT_57828</name>
</gene>
<evidence type="ECO:0000313" key="14">
    <source>
        <dbReference type="Proteomes" id="UP000009022"/>
    </source>
</evidence>
<keyword evidence="10 12" id="KW-0472">Membrane</keyword>
<protein>
    <submittedName>
        <fullName evidence="13">Uncharacterized protein</fullName>
    </submittedName>
</protein>
<evidence type="ECO:0000256" key="10">
    <source>
        <dbReference type="ARBA" id="ARBA00023136"/>
    </source>
</evidence>
<evidence type="ECO:0000256" key="12">
    <source>
        <dbReference type="SAM" id="Phobius"/>
    </source>
</evidence>
<sequence>MDGEVHSLYTTALNEFARIPIFPYLQLCHMVLCAMKLRKEQEIMQITRTFPLASFVSFYFTTVSGTILANFFTGNRIFQPLESSDKLLMALLIWYLFFWGPADKVMSVASWKPVKIIITSMKMMKTAKDVLIGSKLGYTANPSSIIATVLPAASKSCGGSMFGPIHRMLRGSFKIEDYKHELLKPSL</sequence>
<evidence type="ECO:0000256" key="5">
    <source>
        <dbReference type="ARBA" id="ARBA00022692"/>
    </source>
</evidence>
<comment type="subcellular location">
    <subcellularLocation>
        <location evidence="1">Endomembrane system</location>
        <topology evidence="1">Multi-pass membrane protein</topology>
    </subcellularLocation>
</comment>
<dbReference type="PANTHER" id="PTHR12454:SF11">
    <property type="entry name" value="GH25683P"/>
    <property type="match status" value="1"/>
</dbReference>
<organism evidence="13 14">
    <name type="scientific">Trichoplax adhaerens</name>
    <name type="common">Trichoplax reptans</name>
    <dbReference type="NCBI Taxonomy" id="10228"/>
    <lineage>
        <taxon>Eukaryota</taxon>
        <taxon>Metazoa</taxon>
        <taxon>Placozoa</taxon>
        <taxon>Uniplacotomia</taxon>
        <taxon>Trichoplacea</taxon>
        <taxon>Trichoplacidae</taxon>
        <taxon>Trichoplax</taxon>
    </lineage>
</organism>
<dbReference type="GO" id="GO:0016020">
    <property type="term" value="C:membrane"/>
    <property type="evidence" value="ECO:0007669"/>
    <property type="project" value="InterPro"/>
</dbReference>
<dbReference type="STRING" id="10228.B3S1N7"/>
<dbReference type="FunCoup" id="B3S1N7">
    <property type="interactions" value="1095"/>
</dbReference>
<keyword evidence="11" id="KW-0407">Ion channel</keyword>
<name>B3S1N7_TRIAD</name>
<keyword evidence="5 12" id="KW-0812">Transmembrane</keyword>
<evidence type="ECO:0000256" key="11">
    <source>
        <dbReference type="ARBA" id="ARBA00023303"/>
    </source>
</evidence>
<dbReference type="HOGENOM" id="CLU_1449476_0_0_1"/>
<dbReference type="eggNOG" id="KOG3944">
    <property type="taxonomic scope" value="Eukaryota"/>
</dbReference>
<evidence type="ECO:0000313" key="13">
    <source>
        <dbReference type="EMBL" id="EDV23008.1"/>
    </source>
</evidence>
<dbReference type="CTD" id="6755131"/>
<dbReference type="GeneID" id="6755131"/>
<dbReference type="InParanoid" id="B3S1N7"/>
<accession>B3S1N7</accession>
<dbReference type="GO" id="GO:0012505">
    <property type="term" value="C:endomembrane system"/>
    <property type="evidence" value="ECO:0007669"/>
    <property type="project" value="UniProtKB-SubCell"/>
</dbReference>
<dbReference type="OMA" id="ACWIATI"/>
<dbReference type="Pfam" id="PF05197">
    <property type="entry name" value="TRIC"/>
    <property type="match status" value="1"/>
</dbReference>
<evidence type="ECO:0000256" key="9">
    <source>
        <dbReference type="ARBA" id="ARBA00023065"/>
    </source>
</evidence>
<dbReference type="GO" id="GO:0042802">
    <property type="term" value="F:identical protein binding"/>
    <property type="evidence" value="ECO:0007669"/>
    <property type="project" value="InterPro"/>
</dbReference>
<feature type="transmembrane region" description="Helical" evidence="12">
    <location>
        <begin position="49"/>
        <end position="72"/>
    </location>
</feature>
<evidence type="ECO:0000256" key="6">
    <source>
        <dbReference type="ARBA" id="ARBA00022826"/>
    </source>
</evidence>